<proteinExistence type="predicted"/>
<name>Q4TCW0_TETNG</name>
<organism evidence="1">
    <name type="scientific">Tetraodon nigroviridis</name>
    <name type="common">Spotted green pufferfish</name>
    <name type="synonym">Chelonodon nigroviridis</name>
    <dbReference type="NCBI Taxonomy" id="99883"/>
    <lineage>
        <taxon>Eukaryota</taxon>
        <taxon>Metazoa</taxon>
        <taxon>Chordata</taxon>
        <taxon>Craniata</taxon>
        <taxon>Vertebrata</taxon>
        <taxon>Euteleostomi</taxon>
        <taxon>Actinopterygii</taxon>
        <taxon>Neopterygii</taxon>
        <taxon>Teleostei</taxon>
        <taxon>Neoteleostei</taxon>
        <taxon>Acanthomorphata</taxon>
        <taxon>Eupercaria</taxon>
        <taxon>Tetraodontiformes</taxon>
        <taxon>Tetradontoidea</taxon>
        <taxon>Tetraodontidae</taxon>
        <taxon>Tetraodon</taxon>
    </lineage>
</organism>
<sequence length="59" mass="6372">NGEALSISWKEDTEAQRSISTIHLMIKPADNQAELSCESANLVSLSPLSVSLKITVLCE</sequence>
<reference evidence="1" key="2">
    <citation type="submission" date="2004-02" db="EMBL/GenBank/DDBJ databases">
        <authorList>
            <consortium name="Genoscope"/>
            <consortium name="Whitehead Institute Centre for Genome Research"/>
        </authorList>
    </citation>
    <scope>NUCLEOTIDE SEQUENCE</scope>
</reference>
<evidence type="ECO:0000313" key="1">
    <source>
        <dbReference type="EMBL" id="CAF89272.1"/>
    </source>
</evidence>
<protein>
    <submittedName>
        <fullName evidence="1">Chromosome undetermined SCAF6677, whole genome shotgun sequence</fullName>
    </submittedName>
</protein>
<dbReference type="AlphaFoldDB" id="Q4TCW0"/>
<dbReference type="KEGG" id="tng:GSTEN00003118G001"/>
<accession>Q4TCW0</accession>
<dbReference type="OrthoDB" id="10028801at2759"/>
<gene>
    <name evidence="1" type="ORF">GSTENG00003118001</name>
</gene>
<reference evidence="1" key="1">
    <citation type="journal article" date="2004" name="Nature">
        <title>Genome duplication in the teleost fish Tetraodon nigroviridis reveals the early vertebrate proto-karyotype.</title>
        <authorList>
            <person name="Jaillon O."/>
            <person name="Aury J.-M."/>
            <person name="Brunet F."/>
            <person name="Petit J.-L."/>
            <person name="Stange-Thomann N."/>
            <person name="Mauceli E."/>
            <person name="Bouneau L."/>
            <person name="Fischer C."/>
            <person name="Ozouf-Costaz C."/>
            <person name="Bernot A."/>
            <person name="Nicaud S."/>
            <person name="Jaffe D."/>
            <person name="Fisher S."/>
            <person name="Lutfalla G."/>
            <person name="Dossat C."/>
            <person name="Segurens B."/>
            <person name="Dasilva C."/>
            <person name="Salanoubat M."/>
            <person name="Levy M."/>
            <person name="Boudet N."/>
            <person name="Castellano S."/>
            <person name="Anthouard V."/>
            <person name="Jubin C."/>
            <person name="Castelli V."/>
            <person name="Katinka M."/>
            <person name="Vacherie B."/>
            <person name="Biemont C."/>
            <person name="Skalli Z."/>
            <person name="Cattolico L."/>
            <person name="Poulain J."/>
            <person name="De Berardinis V."/>
            <person name="Cruaud C."/>
            <person name="Duprat S."/>
            <person name="Brottier P."/>
            <person name="Coutanceau J.-P."/>
            <person name="Gouzy J."/>
            <person name="Parra G."/>
            <person name="Lardier G."/>
            <person name="Chapple C."/>
            <person name="McKernan K.J."/>
            <person name="McEwan P."/>
            <person name="Bosak S."/>
            <person name="Kellis M."/>
            <person name="Volff J.-N."/>
            <person name="Guigo R."/>
            <person name="Zody M.C."/>
            <person name="Mesirov J."/>
            <person name="Lindblad-Toh K."/>
            <person name="Birren B."/>
            <person name="Nusbaum C."/>
            <person name="Kahn D."/>
            <person name="Robinson-Rechavi M."/>
            <person name="Laudet V."/>
            <person name="Schachter V."/>
            <person name="Quetier F."/>
            <person name="Saurin W."/>
            <person name="Scarpelli C."/>
            <person name="Wincker P."/>
            <person name="Lander E.S."/>
            <person name="Weissenbach J."/>
            <person name="Roest Crollius H."/>
        </authorList>
    </citation>
    <scope>NUCLEOTIDE SEQUENCE [LARGE SCALE GENOMIC DNA]</scope>
</reference>
<dbReference type="EMBL" id="CAAE01006677">
    <property type="protein sequence ID" value="CAF89272.1"/>
    <property type="molecule type" value="Genomic_DNA"/>
</dbReference>
<feature type="non-terminal residue" evidence="1">
    <location>
        <position position="1"/>
    </location>
</feature>